<dbReference type="PANTHER" id="PTHR18968:SF13">
    <property type="entry name" value="ACETOLACTATE SYNTHASE CATALYTIC SUBUNIT, MITOCHONDRIAL"/>
    <property type="match status" value="1"/>
</dbReference>
<name>A0A699ZCY8_HAELA</name>
<feature type="domain" description="Rubisco LSMT substrate-binding" evidence="3">
    <location>
        <begin position="5"/>
        <end position="65"/>
    </location>
</feature>
<dbReference type="AlphaFoldDB" id="A0A699ZCY8"/>
<organism evidence="4 5">
    <name type="scientific">Haematococcus lacustris</name>
    <name type="common">Green alga</name>
    <name type="synonym">Haematococcus pluvialis</name>
    <dbReference type="NCBI Taxonomy" id="44745"/>
    <lineage>
        <taxon>Eukaryota</taxon>
        <taxon>Viridiplantae</taxon>
        <taxon>Chlorophyta</taxon>
        <taxon>core chlorophytes</taxon>
        <taxon>Chlorophyceae</taxon>
        <taxon>CS clade</taxon>
        <taxon>Chlamydomonadales</taxon>
        <taxon>Haematococcaceae</taxon>
        <taxon>Haematococcus</taxon>
    </lineage>
</organism>
<feature type="non-terminal residue" evidence="4">
    <location>
        <position position="1"/>
    </location>
</feature>
<dbReference type="Gene3D" id="3.90.1420.10">
    <property type="entry name" value="Rubisco LSMT, substrate-binding domain"/>
    <property type="match status" value="1"/>
</dbReference>
<dbReference type="SUPFAM" id="SSF52518">
    <property type="entry name" value="Thiamin diphosphate-binding fold (THDP-binding)"/>
    <property type="match status" value="1"/>
</dbReference>
<dbReference type="EMBL" id="BLLF01001093">
    <property type="protein sequence ID" value="GFH17086.1"/>
    <property type="molecule type" value="Genomic_DNA"/>
</dbReference>
<keyword evidence="5" id="KW-1185">Reference proteome</keyword>
<dbReference type="GO" id="GO:0009099">
    <property type="term" value="P:L-valine biosynthetic process"/>
    <property type="evidence" value="ECO:0007669"/>
    <property type="project" value="TreeGrafter"/>
</dbReference>
<sequence length="184" mass="20088">MGSLGQPSSRTTEQAVLQALAGWLAQAAAAYPSTLEEDLAELERPETAWLRRQVLLALSSEKKALRGSAAAVGEWLEQLDADELATVFIEQLDTKVLLLNNQHLGMDEADIYPDFVAMARSFGVGARRVIKKDECRAAIREMLDTPGPFLLEVMVPHIEHVLPMIPGGASFKDIITQGDGADKY</sequence>
<dbReference type="InterPro" id="IPR015353">
    <property type="entry name" value="Rubisco_LSMT_subst-bd"/>
</dbReference>
<dbReference type="SUPFAM" id="SSF81822">
    <property type="entry name" value="RuBisCo LSMT C-terminal, substrate-binding domain"/>
    <property type="match status" value="1"/>
</dbReference>
<dbReference type="GO" id="GO:0050660">
    <property type="term" value="F:flavin adenine dinucleotide binding"/>
    <property type="evidence" value="ECO:0007669"/>
    <property type="project" value="TreeGrafter"/>
</dbReference>
<dbReference type="PANTHER" id="PTHR18968">
    <property type="entry name" value="THIAMINE PYROPHOSPHATE ENZYMES"/>
    <property type="match status" value="1"/>
</dbReference>
<reference evidence="4 5" key="1">
    <citation type="submission" date="2020-02" db="EMBL/GenBank/DDBJ databases">
        <title>Draft genome sequence of Haematococcus lacustris strain NIES-144.</title>
        <authorList>
            <person name="Morimoto D."/>
            <person name="Nakagawa S."/>
            <person name="Yoshida T."/>
            <person name="Sawayama S."/>
        </authorList>
    </citation>
    <scope>NUCLEOTIDE SEQUENCE [LARGE SCALE GENOMIC DNA]</scope>
    <source>
        <strain evidence="4 5">NIES-144</strain>
    </source>
</reference>
<evidence type="ECO:0000259" key="2">
    <source>
        <dbReference type="Pfam" id="PF02775"/>
    </source>
</evidence>
<dbReference type="GO" id="GO:0003984">
    <property type="term" value="F:acetolactate synthase activity"/>
    <property type="evidence" value="ECO:0007669"/>
    <property type="project" value="TreeGrafter"/>
</dbReference>
<feature type="domain" description="Thiamine pyrophosphate enzyme TPP-binding" evidence="2">
    <location>
        <begin position="82"/>
        <end position="153"/>
    </location>
</feature>
<dbReference type="InterPro" id="IPR011766">
    <property type="entry name" value="TPP_enzyme_TPP-bd"/>
</dbReference>
<dbReference type="GO" id="GO:0005948">
    <property type="term" value="C:acetolactate synthase complex"/>
    <property type="evidence" value="ECO:0007669"/>
    <property type="project" value="TreeGrafter"/>
</dbReference>
<accession>A0A699ZCY8</accession>
<dbReference type="Gene3D" id="3.40.50.970">
    <property type="match status" value="1"/>
</dbReference>
<dbReference type="Proteomes" id="UP000485058">
    <property type="component" value="Unassembled WGS sequence"/>
</dbReference>
<dbReference type="Pfam" id="PF09273">
    <property type="entry name" value="Rubis-subs-bind"/>
    <property type="match status" value="1"/>
</dbReference>
<evidence type="ECO:0000313" key="4">
    <source>
        <dbReference type="EMBL" id="GFH17086.1"/>
    </source>
</evidence>
<evidence type="ECO:0000313" key="5">
    <source>
        <dbReference type="Proteomes" id="UP000485058"/>
    </source>
</evidence>
<gene>
    <name evidence="4" type="ORF">HaLaN_13635</name>
</gene>
<dbReference type="InterPro" id="IPR045229">
    <property type="entry name" value="TPP_enz"/>
</dbReference>
<comment type="caution">
    <text evidence="4">The sequence shown here is derived from an EMBL/GenBank/DDBJ whole genome shotgun (WGS) entry which is preliminary data.</text>
</comment>
<dbReference type="InterPro" id="IPR036464">
    <property type="entry name" value="Rubisco_LSMT_subst-bd_sf"/>
</dbReference>
<comment type="similarity">
    <text evidence="1">Belongs to the TPP enzyme family.</text>
</comment>
<evidence type="ECO:0000259" key="3">
    <source>
        <dbReference type="Pfam" id="PF09273"/>
    </source>
</evidence>
<proteinExistence type="inferred from homology"/>
<dbReference type="Pfam" id="PF02775">
    <property type="entry name" value="TPP_enzyme_C"/>
    <property type="match status" value="1"/>
</dbReference>
<protein>
    <submittedName>
        <fullName evidence="4">Acetolactate synthase</fullName>
    </submittedName>
</protein>
<dbReference type="InterPro" id="IPR029061">
    <property type="entry name" value="THDP-binding"/>
</dbReference>
<evidence type="ECO:0000256" key="1">
    <source>
        <dbReference type="ARBA" id="ARBA00007812"/>
    </source>
</evidence>
<dbReference type="GO" id="GO:0030976">
    <property type="term" value="F:thiamine pyrophosphate binding"/>
    <property type="evidence" value="ECO:0007669"/>
    <property type="project" value="InterPro"/>
</dbReference>
<dbReference type="GO" id="GO:0009097">
    <property type="term" value="P:isoleucine biosynthetic process"/>
    <property type="evidence" value="ECO:0007669"/>
    <property type="project" value="TreeGrafter"/>
</dbReference>